<sequence>MTIEEGFVPWVRSPHRCQCRLLQQAVLGRSVDPGALPDLPSTLFQLAATSSPLHRISVYNLLLSNPDIITLSSLASQSAPPQAGSVGIRTVLQVLTGGMDDPIPEVRLEAVKAAAQVIVVGEEYGKLARSERVKVGAGLVGKITQILPSFPTAQVVPAIEALTTIAESQPSAFAPQTTNTTQSSRLVPFLLERCCLPQALERTLPSFLQTSSFAPMLHNAHVNQNSSAEPGVEETFSDGYTRFSASLNLLITLSQSQATSPGAHPSALLHARELVPLLLAWLAVGISPYPIGSEGEKHVVEAWLERDDTEEEDDEVTEMQEYGLEAFASLLRK</sequence>
<keyword evidence="2" id="KW-1185">Reference proteome</keyword>
<evidence type="ECO:0000313" key="1">
    <source>
        <dbReference type="EMBL" id="KAJ9111268.1"/>
    </source>
</evidence>
<reference evidence="1" key="1">
    <citation type="submission" date="2023-04" db="EMBL/GenBank/DDBJ databases">
        <title>Draft Genome sequencing of Naganishia species isolated from polar environments using Oxford Nanopore Technology.</title>
        <authorList>
            <person name="Leo P."/>
            <person name="Venkateswaran K."/>
        </authorList>
    </citation>
    <scope>NUCLEOTIDE SEQUENCE</scope>
    <source>
        <strain evidence="1">MNA-CCFEE 5425</strain>
    </source>
</reference>
<protein>
    <submittedName>
        <fullName evidence="1">Uncharacterized protein</fullName>
    </submittedName>
</protein>
<comment type="caution">
    <text evidence="1">The sequence shown here is derived from an EMBL/GenBank/DDBJ whole genome shotgun (WGS) entry which is preliminary data.</text>
</comment>
<proteinExistence type="predicted"/>
<organism evidence="1 2">
    <name type="scientific">Naganishia vaughanmartiniae</name>
    <dbReference type="NCBI Taxonomy" id="1424756"/>
    <lineage>
        <taxon>Eukaryota</taxon>
        <taxon>Fungi</taxon>
        <taxon>Dikarya</taxon>
        <taxon>Basidiomycota</taxon>
        <taxon>Agaricomycotina</taxon>
        <taxon>Tremellomycetes</taxon>
        <taxon>Filobasidiales</taxon>
        <taxon>Filobasidiaceae</taxon>
        <taxon>Naganishia</taxon>
    </lineage>
</organism>
<gene>
    <name evidence="1" type="ORF">QFC22_006568</name>
</gene>
<accession>A0ACC2WIG6</accession>
<evidence type="ECO:0000313" key="2">
    <source>
        <dbReference type="Proteomes" id="UP001243375"/>
    </source>
</evidence>
<name>A0ACC2WIG6_9TREE</name>
<dbReference type="EMBL" id="JASBWU010000031">
    <property type="protein sequence ID" value="KAJ9111268.1"/>
    <property type="molecule type" value="Genomic_DNA"/>
</dbReference>
<dbReference type="Proteomes" id="UP001243375">
    <property type="component" value="Unassembled WGS sequence"/>
</dbReference>